<dbReference type="Pfam" id="PF00106">
    <property type="entry name" value="adh_short"/>
    <property type="match status" value="2"/>
</dbReference>
<dbReference type="PRINTS" id="PR00081">
    <property type="entry name" value="GDHRDH"/>
</dbReference>
<dbReference type="Proteomes" id="UP000241546">
    <property type="component" value="Unassembled WGS sequence"/>
</dbReference>
<gene>
    <name evidence="2" type="ORF">BBK36DRAFT_1126721</name>
</gene>
<dbReference type="GO" id="GO:0019748">
    <property type="term" value="P:secondary metabolic process"/>
    <property type="evidence" value="ECO:0007669"/>
    <property type="project" value="TreeGrafter"/>
</dbReference>
<dbReference type="Gene3D" id="3.40.50.720">
    <property type="entry name" value="NAD(P)-binding Rossmann-like Domain"/>
    <property type="match status" value="1"/>
</dbReference>
<comment type="similarity">
    <text evidence="1">Belongs to the short-chain dehydrogenases/reductases (SDR) family.</text>
</comment>
<dbReference type="OrthoDB" id="1933717at2759"/>
<protein>
    <submittedName>
        <fullName evidence="2">NAD(P)-binding protein</fullName>
    </submittedName>
</protein>
<accession>A0A2T4B1P6</accession>
<dbReference type="EMBL" id="KZ680219">
    <property type="protein sequence ID" value="PTB63255.1"/>
    <property type="molecule type" value="Genomic_DNA"/>
</dbReference>
<dbReference type="SUPFAM" id="SSF51735">
    <property type="entry name" value="NAD(P)-binding Rossmann-fold domains"/>
    <property type="match status" value="1"/>
</dbReference>
<dbReference type="GO" id="GO:0016491">
    <property type="term" value="F:oxidoreductase activity"/>
    <property type="evidence" value="ECO:0007669"/>
    <property type="project" value="TreeGrafter"/>
</dbReference>
<dbReference type="AlphaFoldDB" id="A0A2T4B1P6"/>
<dbReference type="GO" id="GO:0005737">
    <property type="term" value="C:cytoplasm"/>
    <property type="evidence" value="ECO:0007669"/>
    <property type="project" value="TreeGrafter"/>
</dbReference>
<evidence type="ECO:0000313" key="3">
    <source>
        <dbReference type="Proteomes" id="UP000241546"/>
    </source>
</evidence>
<dbReference type="InterPro" id="IPR036291">
    <property type="entry name" value="NAD(P)-bd_dom_sf"/>
</dbReference>
<reference evidence="3" key="1">
    <citation type="submission" date="2016-07" db="EMBL/GenBank/DDBJ databases">
        <title>Multiple horizontal gene transfer events from other fungi enriched the ability of initially mycotrophic Trichoderma (Ascomycota) to feed on dead plant biomass.</title>
        <authorList>
            <consortium name="DOE Joint Genome Institute"/>
            <person name="Atanasova L."/>
            <person name="Chenthamara K."/>
            <person name="Zhang J."/>
            <person name="Grujic M."/>
            <person name="Henrissat B."/>
            <person name="Kuo A."/>
            <person name="Aerts A."/>
            <person name="Salamov A."/>
            <person name="Lipzen A."/>
            <person name="Labutti K."/>
            <person name="Barry K."/>
            <person name="Miao Y."/>
            <person name="Rahimi M.J."/>
            <person name="Shen Q."/>
            <person name="Grigoriev I.V."/>
            <person name="Kubicek C.P."/>
            <person name="Druzhinina I.S."/>
        </authorList>
    </citation>
    <scope>NUCLEOTIDE SEQUENCE [LARGE SCALE GENOMIC DNA]</scope>
    <source>
        <strain evidence="3">TUCIM 6016</strain>
    </source>
</reference>
<dbReference type="InterPro" id="IPR051468">
    <property type="entry name" value="Fungal_SecMetab_SDRs"/>
</dbReference>
<dbReference type="PANTHER" id="PTHR43544:SF32">
    <property type="entry name" value="CHAIN DEHYDROGENASE, PUTATIVE (AFU_ORTHOLOGUE AFUA_5G01530)-RELATED"/>
    <property type="match status" value="1"/>
</dbReference>
<evidence type="ECO:0000313" key="2">
    <source>
        <dbReference type="EMBL" id="PTB63255.1"/>
    </source>
</evidence>
<proteinExistence type="inferred from homology"/>
<dbReference type="GeneID" id="36599522"/>
<keyword evidence="3" id="KW-1185">Reference proteome</keyword>
<name>A0A2T4B1P6_9HYPO</name>
<sequence>MSKDIILITGANTGIGWETAKALLQSDKQYHILLGSRSTAKAADAIAKLLETSPSTQSSVEGVQVDITDDESIQRLANIITVTWGRVDVLVNNAGVAFDVVIPTDATNAGSVFNTTYNVNVSGTHMMTYVFAPLLLKSSSPRILFLTSGLSTMGGFRKSLFPVDDVDLGWPKKNLATAQAYRCSKAALNMLMLIWHFTLKQDGVRTCGIAPGLLATSMVGDPELLKQRGAQSPSLGGEFIKCVIEGERDGDVGTVIARDGIIQPW</sequence>
<dbReference type="PANTHER" id="PTHR43544">
    <property type="entry name" value="SHORT-CHAIN DEHYDROGENASE/REDUCTASE"/>
    <property type="match status" value="1"/>
</dbReference>
<dbReference type="InterPro" id="IPR002347">
    <property type="entry name" value="SDR_fam"/>
</dbReference>
<evidence type="ECO:0000256" key="1">
    <source>
        <dbReference type="ARBA" id="ARBA00006484"/>
    </source>
</evidence>
<dbReference type="RefSeq" id="XP_024746575.1">
    <property type="nucleotide sequence ID" value="XM_024891404.1"/>
</dbReference>
<organism evidence="2 3">
    <name type="scientific">Trichoderma citrinoviride</name>
    <dbReference type="NCBI Taxonomy" id="58853"/>
    <lineage>
        <taxon>Eukaryota</taxon>
        <taxon>Fungi</taxon>
        <taxon>Dikarya</taxon>
        <taxon>Ascomycota</taxon>
        <taxon>Pezizomycotina</taxon>
        <taxon>Sordariomycetes</taxon>
        <taxon>Hypocreomycetidae</taxon>
        <taxon>Hypocreales</taxon>
        <taxon>Hypocreaceae</taxon>
        <taxon>Trichoderma</taxon>
    </lineage>
</organism>